<keyword evidence="2" id="KW-1185">Reference proteome</keyword>
<evidence type="ECO:0000313" key="1">
    <source>
        <dbReference type="EMBL" id="GAA4353107.1"/>
    </source>
</evidence>
<gene>
    <name evidence="1" type="ORF">GCM10023185_13410</name>
</gene>
<reference evidence="2" key="1">
    <citation type="journal article" date="2019" name="Int. J. Syst. Evol. Microbiol.">
        <title>The Global Catalogue of Microorganisms (GCM) 10K type strain sequencing project: providing services to taxonomists for standard genome sequencing and annotation.</title>
        <authorList>
            <consortium name="The Broad Institute Genomics Platform"/>
            <consortium name="The Broad Institute Genome Sequencing Center for Infectious Disease"/>
            <person name="Wu L."/>
            <person name="Ma J."/>
        </authorList>
    </citation>
    <scope>NUCLEOTIDE SEQUENCE [LARGE SCALE GENOMIC DNA]</scope>
    <source>
        <strain evidence="2">JCM 17923</strain>
    </source>
</reference>
<proteinExistence type="predicted"/>
<dbReference type="Proteomes" id="UP001501153">
    <property type="component" value="Unassembled WGS sequence"/>
</dbReference>
<name>A0ABP8I856_9BACT</name>
<protein>
    <submittedName>
        <fullName evidence="1">Uncharacterized protein</fullName>
    </submittedName>
</protein>
<evidence type="ECO:0000313" key="2">
    <source>
        <dbReference type="Proteomes" id="UP001501153"/>
    </source>
</evidence>
<organism evidence="1 2">
    <name type="scientific">Hymenobacter saemangeumensis</name>
    <dbReference type="NCBI Taxonomy" id="1084522"/>
    <lineage>
        <taxon>Bacteria</taxon>
        <taxon>Pseudomonadati</taxon>
        <taxon>Bacteroidota</taxon>
        <taxon>Cytophagia</taxon>
        <taxon>Cytophagales</taxon>
        <taxon>Hymenobacteraceae</taxon>
        <taxon>Hymenobacter</taxon>
    </lineage>
</organism>
<accession>A0ABP8I856</accession>
<dbReference type="EMBL" id="BAABGZ010000013">
    <property type="protein sequence ID" value="GAA4353107.1"/>
    <property type="molecule type" value="Genomic_DNA"/>
</dbReference>
<sequence>MPGPHHISHLIARWALTIPFPMGSATFTAPTLSAAQEQHHETLKQVYEVLDSRLLDIETAKQNGRISPQTAKSALHHTEGLMKEISAKANLITGCPLGIWID</sequence>
<comment type="caution">
    <text evidence="1">The sequence shown here is derived from an EMBL/GenBank/DDBJ whole genome shotgun (WGS) entry which is preliminary data.</text>
</comment>